<dbReference type="GO" id="GO:0006364">
    <property type="term" value="P:rRNA processing"/>
    <property type="evidence" value="ECO:0007669"/>
    <property type="project" value="UniProtKB-UniRule"/>
</dbReference>
<dbReference type="GO" id="GO:0005737">
    <property type="term" value="C:cytoplasm"/>
    <property type="evidence" value="ECO:0007669"/>
    <property type="project" value="UniProtKB-SubCell"/>
</dbReference>
<dbReference type="SUPFAM" id="SSF69065">
    <property type="entry name" value="RNase III domain-like"/>
    <property type="match status" value="1"/>
</dbReference>
<keyword evidence="2 6" id="KW-0698">rRNA processing</keyword>
<dbReference type="AlphaFoldDB" id="A0A1G5S7V2"/>
<dbReference type="GO" id="GO:0004525">
    <property type="term" value="F:ribonuclease III activity"/>
    <property type="evidence" value="ECO:0007669"/>
    <property type="project" value="InterPro"/>
</dbReference>
<proteinExistence type="inferred from homology"/>
<comment type="function">
    <text evidence="6">Involved in correct processing of both the 5' and 3' ends of 23S rRNA precursor. Processes 30S rRNA precursor transcript even in absence of ribonuclease 3 (Rnc); Rnc processes 30S rRNA into smaller rRNA precursors.</text>
</comment>
<dbReference type="EMBL" id="FMWL01000028">
    <property type="protein sequence ID" value="SCZ81970.1"/>
    <property type="molecule type" value="Genomic_DNA"/>
</dbReference>
<keyword evidence="9" id="KW-1185">Reference proteome</keyword>
<organism evidence="8 9">
    <name type="scientific">Acidaminobacter hydrogenoformans DSM 2784</name>
    <dbReference type="NCBI Taxonomy" id="1120920"/>
    <lineage>
        <taxon>Bacteria</taxon>
        <taxon>Bacillati</taxon>
        <taxon>Bacillota</taxon>
        <taxon>Clostridia</taxon>
        <taxon>Peptostreptococcales</taxon>
        <taxon>Acidaminobacteraceae</taxon>
        <taxon>Acidaminobacter</taxon>
    </lineage>
</organism>
<dbReference type="EC" id="3.1.26.-" evidence="6"/>
<dbReference type="Gene3D" id="1.10.1520.10">
    <property type="entry name" value="Ribonuclease III domain"/>
    <property type="match status" value="1"/>
</dbReference>
<evidence type="ECO:0000256" key="2">
    <source>
        <dbReference type="ARBA" id="ARBA00022552"/>
    </source>
</evidence>
<dbReference type="PANTHER" id="PTHR34276">
    <property type="entry name" value="MINI-RIBONUCLEASE 3"/>
    <property type="match status" value="1"/>
</dbReference>
<evidence type="ECO:0000256" key="1">
    <source>
        <dbReference type="ARBA" id="ARBA00022517"/>
    </source>
</evidence>
<keyword evidence="6" id="KW-0699">rRNA-binding</keyword>
<reference evidence="8 9" key="1">
    <citation type="submission" date="2016-10" db="EMBL/GenBank/DDBJ databases">
        <authorList>
            <person name="de Groot N.N."/>
        </authorList>
    </citation>
    <scope>NUCLEOTIDE SEQUENCE [LARGE SCALE GENOMIC DNA]</scope>
    <source>
        <strain evidence="8 9">DSM 2784</strain>
    </source>
</reference>
<evidence type="ECO:0000256" key="5">
    <source>
        <dbReference type="ARBA" id="ARBA00022801"/>
    </source>
</evidence>
<feature type="domain" description="RNase III" evidence="7">
    <location>
        <begin position="60"/>
        <end position="156"/>
    </location>
</feature>
<comment type="similarity">
    <text evidence="6">Belongs to the MrnC RNase family.</text>
</comment>
<dbReference type="InterPro" id="IPR008226">
    <property type="entry name" value="Mini3_fam"/>
</dbReference>
<evidence type="ECO:0000313" key="8">
    <source>
        <dbReference type="EMBL" id="SCZ81970.1"/>
    </source>
</evidence>
<dbReference type="GO" id="GO:0019843">
    <property type="term" value="F:rRNA binding"/>
    <property type="evidence" value="ECO:0007669"/>
    <property type="project" value="UniProtKB-UniRule"/>
</dbReference>
<evidence type="ECO:0000256" key="4">
    <source>
        <dbReference type="ARBA" id="ARBA00022759"/>
    </source>
</evidence>
<dbReference type="InterPro" id="IPR036389">
    <property type="entry name" value="RNase_III_sf"/>
</dbReference>
<keyword evidence="6" id="KW-0460">Magnesium</keyword>
<sequence>MMRHKEGVSVIHNQSEEKCPVGIANDGAGKETIGNMKHFLGLVGISEKEIRSLRMANPLVLAFVGDAVYEHYVRMAVIHRTKGGLHLLHRQSTRYVKATAQAFVVKNLENFLTDEERDMIRKGRNQKGHSAPKNTQTADYRLATGFETLIGWLSLKEDSKRLEEVVAKAIEIIDECSVDPVRISTQLEEGQQP</sequence>
<protein>
    <recommendedName>
        <fullName evidence="6">Mini-ribonuclease 3</fullName>
        <shortName evidence="6">Mini-3</shortName>
        <shortName evidence="6">Mini-RNase 3</shortName>
        <ecNumber evidence="6">3.1.26.-</ecNumber>
    </recommendedName>
    <alternativeName>
        <fullName evidence="6">Mini-RNase III</fullName>
        <shortName evidence="6">Mini-III</shortName>
    </alternativeName>
</protein>
<keyword evidence="1 6" id="KW-0690">Ribosome biogenesis</keyword>
<dbReference type="PANTHER" id="PTHR34276:SF1">
    <property type="entry name" value="MINI-RIBONUCLEASE 3"/>
    <property type="match status" value="1"/>
</dbReference>
<evidence type="ECO:0000313" key="9">
    <source>
        <dbReference type="Proteomes" id="UP000199208"/>
    </source>
</evidence>
<keyword evidence="5 6" id="KW-0378">Hydrolase</keyword>
<dbReference type="InterPro" id="IPR000999">
    <property type="entry name" value="RNase_III_dom"/>
</dbReference>
<accession>A0A1G5S7V2</accession>
<name>A0A1G5S7V2_9FIRM</name>
<comment type="cofactor">
    <cofactor evidence="6">
        <name>Mg(2+)</name>
        <dbReference type="ChEBI" id="CHEBI:18420"/>
    </cofactor>
</comment>
<dbReference type="Pfam" id="PF00636">
    <property type="entry name" value="Ribonuclease_3"/>
    <property type="match status" value="1"/>
</dbReference>
<evidence type="ECO:0000256" key="6">
    <source>
        <dbReference type="HAMAP-Rule" id="MF_01468"/>
    </source>
</evidence>
<dbReference type="HAMAP" id="MF_01468">
    <property type="entry name" value="RNase_Mini_III"/>
    <property type="match status" value="1"/>
</dbReference>
<dbReference type="STRING" id="1120920.SAMN03080599_03222"/>
<comment type="subcellular location">
    <subcellularLocation>
        <location evidence="6">Cytoplasm</location>
    </subcellularLocation>
</comment>
<gene>
    <name evidence="6" type="primary">mrnC</name>
    <name evidence="8" type="ORF">SAMN03080599_03222</name>
</gene>
<evidence type="ECO:0000259" key="7">
    <source>
        <dbReference type="Pfam" id="PF00636"/>
    </source>
</evidence>
<dbReference type="Proteomes" id="UP000199208">
    <property type="component" value="Unassembled WGS sequence"/>
</dbReference>
<keyword evidence="3 6" id="KW-0540">Nuclease</keyword>
<comment type="subunit">
    <text evidence="6">Homodimer.</text>
</comment>
<evidence type="ECO:0000256" key="3">
    <source>
        <dbReference type="ARBA" id="ARBA00022722"/>
    </source>
</evidence>
<keyword evidence="6" id="KW-0694">RNA-binding</keyword>
<keyword evidence="6" id="KW-0963">Cytoplasm</keyword>
<keyword evidence="4 6" id="KW-0255">Endonuclease</keyword>
<feature type="active site" evidence="6">
    <location>
        <position position="66"/>
    </location>
</feature>